<protein>
    <submittedName>
        <fullName evidence="2 3">Uncharacterized protein</fullName>
    </submittedName>
</protein>
<dbReference type="InterPro" id="IPR045190">
    <property type="entry name" value="MCCB/AccD1-like"/>
</dbReference>
<dbReference type="Gene3D" id="3.90.226.10">
    <property type="entry name" value="2-enoyl-CoA Hydratase, Chain A, domain 1"/>
    <property type="match status" value="1"/>
</dbReference>
<dbReference type="EnsemblMetazoa" id="CapteT95392">
    <property type="protein sequence ID" value="CapteP95392"/>
    <property type="gene ID" value="CapteG95392"/>
</dbReference>
<reference evidence="3" key="3">
    <citation type="submission" date="2015-06" db="UniProtKB">
        <authorList>
            <consortium name="EnsemblMetazoa"/>
        </authorList>
    </citation>
    <scope>IDENTIFICATION</scope>
</reference>
<dbReference type="OrthoDB" id="439921at2759"/>
<proteinExistence type="inferred from homology"/>
<gene>
    <name evidence="2" type="ORF">CAPTEDRAFT_95392</name>
</gene>
<comment type="similarity">
    <text evidence="1">Belongs to the AccD/PCCB family.</text>
</comment>
<dbReference type="GO" id="GO:0006552">
    <property type="term" value="P:L-leucine catabolic process"/>
    <property type="evidence" value="ECO:0007669"/>
    <property type="project" value="TreeGrafter"/>
</dbReference>
<evidence type="ECO:0000313" key="4">
    <source>
        <dbReference type="Proteomes" id="UP000014760"/>
    </source>
</evidence>
<dbReference type="PANTHER" id="PTHR22855:SF13">
    <property type="entry name" value="METHYLCROTONOYL-COA CARBOXYLASE BETA CHAIN, MITOCHONDRIAL"/>
    <property type="match status" value="1"/>
</dbReference>
<dbReference type="GO" id="GO:1905202">
    <property type="term" value="C:methylcrotonoyl-CoA carboxylase complex"/>
    <property type="evidence" value="ECO:0007669"/>
    <property type="project" value="TreeGrafter"/>
</dbReference>
<dbReference type="STRING" id="283909.R7ULH7"/>
<reference evidence="2 4" key="2">
    <citation type="journal article" date="2013" name="Nature">
        <title>Insights into bilaterian evolution from three spiralian genomes.</title>
        <authorList>
            <person name="Simakov O."/>
            <person name="Marletaz F."/>
            <person name="Cho S.J."/>
            <person name="Edsinger-Gonzales E."/>
            <person name="Havlak P."/>
            <person name="Hellsten U."/>
            <person name="Kuo D.H."/>
            <person name="Larsson T."/>
            <person name="Lv J."/>
            <person name="Arendt D."/>
            <person name="Savage R."/>
            <person name="Osoegawa K."/>
            <person name="de Jong P."/>
            <person name="Grimwood J."/>
            <person name="Chapman J.A."/>
            <person name="Shapiro H."/>
            <person name="Aerts A."/>
            <person name="Otillar R.P."/>
            <person name="Terry A.Y."/>
            <person name="Boore J.L."/>
            <person name="Grigoriev I.V."/>
            <person name="Lindberg D.R."/>
            <person name="Seaver E.C."/>
            <person name="Weisblat D.A."/>
            <person name="Putnam N.H."/>
            <person name="Rokhsar D.S."/>
        </authorList>
    </citation>
    <scope>NUCLEOTIDE SEQUENCE</scope>
    <source>
        <strain evidence="2 4">I ESC-2004</strain>
    </source>
</reference>
<evidence type="ECO:0000313" key="3">
    <source>
        <dbReference type="EnsemblMetazoa" id="CapteP95392"/>
    </source>
</evidence>
<dbReference type="GO" id="GO:0004485">
    <property type="term" value="F:methylcrotonoyl-CoA carboxylase activity"/>
    <property type="evidence" value="ECO:0007669"/>
    <property type="project" value="TreeGrafter"/>
</dbReference>
<organism evidence="2">
    <name type="scientific">Capitella teleta</name>
    <name type="common">Polychaete worm</name>
    <dbReference type="NCBI Taxonomy" id="283909"/>
    <lineage>
        <taxon>Eukaryota</taxon>
        <taxon>Metazoa</taxon>
        <taxon>Spiralia</taxon>
        <taxon>Lophotrochozoa</taxon>
        <taxon>Annelida</taxon>
        <taxon>Polychaeta</taxon>
        <taxon>Sedentaria</taxon>
        <taxon>Scolecida</taxon>
        <taxon>Capitellidae</taxon>
        <taxon>Capitella</taxon>
    </lineage>
</organism>
<evidence type="ECO:0000313" key="2">
    <source>
        <dbReference type="EMBL" id="ELU06948.1"/>
    </source>
</evidence>
<dbReference type="EMBL" id="KB300260">
    <property type="protein sequence ID" value="ELU06948.1"/>
    <property type="molecule type" value="Genomic_DNA"/>
</dbReference>
<evidence type="ECO:0000256" key="1">
    <source>
        <dbReference type="ARBA" id="ARBA00006102"/>
    </source>
</evidence>
<dbReference type="PANTHER" id="PTHR22855">
    <property type="entry name" value="ACETYL, PROPIONYL, PYRUVATE, AND GLUTACONYL CARBOXYLASE-RELATED"/>
    <property type="match status" value="1"/>
</dbReference>
<dbReference type="InterPro" id="IPR029045">
    <property type="entry name" value="ClpP/crotonase-like_dom_sf"/>
</dbReference>
<dbReference type="EMBL" id="AMQN01022524">
    <property type="status" value="NOT_ANNOTATED_CDS"/>
    <property type="molecule type" value="Genomic_DNA"/>
</dbReference>
<dbReference type="SUPFAM" id="SSF52096">
    <property type="entry name" value="ClpP/crotonase"/>
    <property type="match status" value="1"/>
</dbReference>
<accession>R7ULH7</accession>
<feature type="non-terminal residue" evidence="2">
    <location>
        <position position="1"/>
    </location>
</feature>
<sequence>QLKRQGIEPDEKELAEIRNEVLGNFENQTSAYYTSSEIWDDGIIDPVDTRNALGISISASLNAPIGDARYGVLRL</sequence>
<reference evidence="4" key="1">
    <citation type="submission" date="2012-12" db="EMBL/GenBank/DDBJ databases">
        <authorList>
            <person name="Hellsten U."/>
            <person name="Grimwood J."/>
            <person name="Chapman J.A."/>
            <person name="Shapiro H."/>
            <person name="Aerts A."/>
            <person name="Otillar R.P."/>
            <person name="Terry A.Y."/>
            <person name="Boore J.L."/>
            <person name="Simakov O."/>
            <person name="Marletaz F."/>
            <person name="Cho S.-J."/>
            <person name="Edsinger-Gonzales E."/>
            <person name="Havlak P."/>
            <person name="Kuo D.-H."/>
            <person name="Larsson T."/>
            <person name="Lv J."/>
            <person name="Arendt D."/>
            <person name="Savage R."/>
            <person name="Osoegawa K."/>
            <person name="de Jong P."/>
            <person name="Lindberg D.R."/>
            <person name="Seaver E.C."/>
            <person name="Weisblat D.A."/>
            <person name="Putnam N.H."/>
            <person name="Grigoriev I.V."/>
            <person name="Rokhsar D.S."/>
        </authorList>
    </citation>
    <scope>NUCLEOTIDE SEQUENCE</scope>
    <source>
        <strain evidence="4">I ESC-2004</strain>
    </source>
</reference>
<dbReference type="Proteomes" id="UP000014760">
    <property type="component" value="Unassembled WGS sequence"/>
</dbReference>
<keyword evidence="4" id="KW-1185">Reference proteome</keyword>
<dbReference type="HOGENOM" id="CLU_018822_3_2_1"/>
<dbReference type="AlphaFoldDB" id="R7ULH7"/>
<name>R7ULH7_CAPTE</name>